<name>A0ABU3VWB3_9GAMM</name>
<dbReference type="EMBL" id="JAWIIJ010000002">
    <property type="protein sequence ID" value="MDV2078006.1"/>
    <property type="molecule type" value="Genomic_DNA"/>
</dbReference>
<evidence type="ECO:0000256" key="1">
    <source>
        <dbReference type="SAM" id="MobiDB-lite"/>
    </source>
</evidence>
<dbReference type="PROSITE" id="PS00018">
    <property type="entry name" value="EF_HAND_1"/>
    <property type="match status" value="1"/>
</dbReference>
<evidence type="ECO:0008006" key="4">
    <source>
        <dbReference type="Google" id="ProtNLM"/>
    </source>
</evidence>
<reference evidence="2 3" key="1">
    <citation type="submission" date="2023-10" db="EMBL/GenBank/DDBJ databases">
        <title>Characteristics and mechanism of a salt-tolerant marine origin heterotrophic nitrifying- aerobic denitrifying bacteria Marinobacter xestospongiae HN1.</title>
        <authorList>
            <person name="Qi R."/>
        </authorList>
    </citation>
    <scope>NUCLEOTIDE SEQUENCE [LARGE SCALE GENOMIC DNA]</scope>
    <source>
        <strain evidence="2 3">HN1</strain>
    </source>
</reference>
<proteinExistence type="predicted"/>
<sequence length="441" mass="47566">MDRSRKKDRQKETLTMSSMTLSQKTLPILATLLAAGTLHGCGGSSDDDSTTTPPEPETRTGIFVDSPVINIGYRTDSQAGTTNELGEFKYLEGEMVTFFIGDLEFPTVPASAVVTPLDLAGTNDTHNQAVTNMVRLLQSLDEDGDPDNGIAIPEGAAANSLAVDFSVDPGQFVPLVTNLVANSGSATTSLVAEAEARDHFEEQLVSYGVTFGTLDGLWRLDSDGDDLTAVAFMSDGYYIFTNYNSQQPDSENGMEQGNYALDSGTGELTTTQLYDLNPGYGLSEDIGHFARVYGDKLHLIFDDNGDGLADSSETVIFTRVTSDQEVGLWESVGAEDDGEGNSRGNFMFFNDGRYIYSEYGPEIEAEEAGVELGSYTLDPVTDQLSVSALLDRNDGRGPSRPGVGPHLIFVTVDGDELTLLFDDNENQVIDEGDFSAVWSRQ</sequence>
<accession>A0ABU3VWB3</accession>
<feature type="region of interest" description="Disordered" evidence="1">
    <location>
        <begin position="41"/>
        <end position="61"/>
    </location>
</feature>
<evidence type="ECO:0000313" key="3">
    <source>
        <dbReference type="Proteomes" id="UP001269819"/>
    </source>
</evidence>
<dbReference type="RefSeq" id="WP_316972856.1">
    <property type="nucleotide sequence ID" value="NZ_JAWIIJ010000002.1"/>
</dbReference>
<dbReference type="InterPro" id="IPR018247">
    <property type="entry name" value="EF_Hand_1_Ca_BS"/>
</dbReference>
<keyword evidence="3" id="KW-1185">Reference proteome</keyword>
<dbReference type="Proteomes" id="UP001269819">
    <property type="component" value="Unassembled WGS sequence"/>
</dbReference>
<protein>
    <recommendedName>
        <fullName evidence="4">Repeat domain-containing protein</fullName>
    </recommendedName>
</protein>
<evidence type="ECO:0000313" key="2">
    <source>
        <dbReference type="EMBL" id="MDV2078006.1"/>
    </source>
</evidence>
<gene>
    <name evidence="2" type="ORF">RYS15_04895</name>
</gene>
<organism evidence="2 3">
    <name type="scientific">Marinobacter xestospongiae</name>
    <dbReference type="NCBI Taxonomy" id="994319"/>
    <lineage>
        <taxon>Bacteria</taxon>
        <taxon>Pseudomonadati</taxon>
        <taxon>Pseudomonadota</taxon>
        <taxon>Gammaproteobacteria</taxon>
        <taxon>Pseudomonadales</taxon>
        <taxon>Marinobacteraceae</taxon>
        <taxon>Marinobacter</taxon>
    </lineage>
</organism>
<comment type="caution">
    <text evidence="2">The sequence shown here is derived from an EMBL/GenBank/DDBJ whole genome shotgun (WGS) entry which is preliminary data.</text>
</comment>